<feature type="domain" description="Sm" evidence="4">
    <location>
        <begin position="6"/>
        <end position="62"/>
    </location>
</feature>
<dbReference type="InterPro" id="IPR005001">
    <property type="entry name" value="Hfq"/>
</dbReference>
<dbReference type="Pfam" id="PF17209">
    <property type="entry name" value="Hfq"/>
    <property type="match status" value="1"/>
</dbReference>
<dbReference type="PANTHER" id="PTHR34772">
    <property type="entry name" value="RNA-BINDING PROTEIN HFQ"/>
    <property type="match status" value="1"/>
</dbReference>
<dbReference type="NCBIfam" id="TIGR02383">
    <property type="entry name" value="Hfq"/>
    <property type="match status" value="1"/>
</dbReference>
<evidence type="ECO:0000313" key="5">
    <source>
        <dbReference type="EMBL" id="KLV18294.1"/>
    </source>
</evidence>
<comment type="similarity">
    <text evidence="3">Belongs to the Hfq family.</text>
</comment>
<dbReference type="EMBL" id="LDPG01000007">
    <property type="protein sequence ID" value="KLV18294.1"/>
    <property type="molecule type" value="Genomic_DNA"/>
</dbReference>
<dbReference type="PROSITE" id="PS52002">
    <property type="entry name" value="SM"/>
    <property type="match status" value="1"/>
</dbReference>
<comment type="caution">
    <text evidence="5">The sequence shown here is derived from an EMBL/GenBank/DDBJ whole genome shotgun (WGS) entry which is preliminary data.</text>
</comment>
<gene>
    <name evidence="3" type="primary">hfq</name>
    <name evidence="5" type="ORF">ABW01_13000</name>
</gene>
<dbReference type="AlphaFoldDB" id="A0A0J1HX87"/>
<dbReference type="InterPro" id="IPR047575">
    <property type="entry name" value="Sm"/>
</dbReference>
<evidence type="ECO:0000256" key="1">
    <source>
        <dbReference type="ARBA" id="ARBA00022884"/>
    </source>
</evidence>
<evidence type="ECO:0000256" key="3">
    <source>
        <dbReference type="HAMAP-Rule" id="MF_00436"/>
    </source>
</evidence>
<dbReference type="GO" id="GO:0005829">
    <property type="term" value="C:cytosol"/>
    <property type="evidence" value="ECO:0007669"/>
    <property type="project" value="TreeGrafter"/>
</dbReference>
<reference evidence="5 6" key="1">
    <citation type="submission" date="2015-05" db="EMBL/GenBank/DDBJ databases">
        <title>Whole genome sequence and identification of bacterial endophytes from Costus igneus.</title>
        <authorList>
            <person name="Lee Y.P."/>
            <person name="Gan H.M."/>
            <person name="Eng W."/>
            <person name="Wheatley M.S."/>
            <person name="Caraballo A."/>
            <person name="Polter S."/>
            <person name="Savka M.A."/>
            <person name="Hudson A.O."/>
        </authorList>
    </citation>
    <scope>NUCLEOTIDE SEQUENCE [LARGE SCALE GENOMIC DNA]</scope>
    <source>
        <strain evidence="5 6">RIT375</strain>
    </source>
</reference>
<dbReference type="HAMAP" id="MF_00436">
    <property type="entry name" value="Hfq"/>
    <property type="match status" value="1"/>
</dbReference>
<name>A0A0J1HX87_BACAN</name>
<organism evidence="5 6">
    <name type="scientific">Bacillus anthracis</name>
    <name type="common">anthrax bacterium</name>
    <dbReference type="NCBI Taxonomy" id="1392"/>
    <lineage>
        <taxon>Bacteria</taxon>
        <taxon>Bacillati</taxon>
        <taxon>Bacillota</taxon>
        <taxon>Bacilli</taxon>
        <taxon>Bacillales</taxon>
        <taxon>Bacillaceae</taxon>
        <taxon>Bacillus</taxon>
        <taxon>Bacillus cereus group</taxon>
    </lineage>
</organism>
<dbReference type="GO" id="GO:0045974">
    <property type="term" value="P:regulation of translation, ncRNA-mediated"/>
    <property type="evidence" value="ECO:0007669"/>
    <property type="project" value="TreeGrafter"/>
</dbReference>
<protein>
    <recommendedName>
        <fullName evidence="3">RNA-binding protein Hfq</fullName>
    </recommendedName>
</protein>
<comment type="subunit">
    <text evidence="3">Homohexamer.</text>
</comment>
<dbReference type="RefSeq" id="WP_047956634.1">
    <property type="nucleotide sequence ID" value="NZ_LDPG01000007.1"/>
</dbReference>
<proteinExistence type="inferred from homology"/>
<dbReference type="GO" id="GO:0043487">
    <property type="term" value="P:regulation of RNA stability"/>
    <property type="evidence" value="ECO:0007669"/>
    <property type="project" value="TreeGrafter"/>
</dbReference>
<evidence type="ECO:0000313" key="6">
    <source>
        <dbReference type="Proteomes" id="UP000035904"/>
    </source>
</evidence>
<dbReference type="PANTHER" id="PTHR34772:SF1">
    <property type="entry name" value="RNA-BINDING PROTEIN HFQ"/>
    <property type="match status" value="1"/>
</dbReference>
<accession>A0A0J1HX87</accession>
<dbReference type="GO" id="GO:0006355">
    <property type="term" value="P:regulation of DNA-templated transcription"/>
    <property type="evidence" value="ECO:0007669"/>
    <property type="project" value="InterPro"/>
</dbReference>
<dbReference type="PATRIC" id="fig|1392.242.peg.5625"/>
<keyword evidence="1 3" id="KW-0694">RNA-binding</keyword>
<dbReference type="Proteomes" id="UP000035904">
    <property type="component" value="Unassembled WGS sequence"/>
</dbReference>
<evidence type="ECO:0000256" key="2">
    <source>
        <dbReference type="ARBA" id="ARBA00023016"/>
    </source>
</evidence>
<dbReference type="CDD" id="cd01716">
    <property type="entry name" value="Hfq"/>
    <property type="match status" value="1"/>
</dbReference>
<dbReference type="InterPro" id="IPR010920">
    <property type="entry name" value="LSM_dom_sf"/>
</dbReference>
<keyword evidence="2 3" id="KW-0346">Stress response</keyword>
<comment type="function">
    <text evidence="3">RNA chaperone that binds small regulatory RNA (sRNAs) and mRNAs to facilitate mRNA translational regulation in response to envelope stress, environmental stress and changes in metabolite concentrations. Also binds with high specificity to tRNAs.</text>
</comment>
<evidence type="ECO:0000259" key="4">
    <source>
        <dbReference type="PROSITE" id="PS52002"/>
    </source>
</evidence>
<dbReference type="SUPFAM" id="SSF50182">
    <property type="entry name" value="Sm-like ribonucleoproteins"/>
    <property type="match status" value="1"/>
</dbReference>
<dbReference type="GO" id="GO:0003723">
    <property type="term" value="F:RNA binding"/>
    <property type="evidence" value="ECO:0007669"/>
    <property type="project" value="UniProtKB-UniRule"/>
</dbReference>
<dbReference type="Gene3D" id="2.30.30.100">
    <property type="match status" value="1"/>
</dbReference>
<sequence length="62" mass="7118">MQTFQDDMYNRLKETKAVTTIFLKTGVRIIGQIVAVDKYTVLMNVHGKQQLVYKQAISTIMP</sequence>